<dbReference type="CDD" id="cd04301">
    <property type="entry name" value="NAT_SF"/>
    <property type="match status" value="1"/>
</dbReference>
<keyword evidence="5" id="KW-1185">Reference proteome</keyword>
<sequence>MKKVQIRQASIGDLDAVTGIEADCFAPAEAADRESLKARLGKFPGSFLVAECGGEIAGFINGAVTDERTIADEMFENVSLHDPNGAYQSIFGLDVIPGFRHQGVAGQLMKAMIQQAEQEGRKGLILTCKEHLIGFYERFGYKNMGVSRSVHGGAVWYDMILEF</sequence>
<comment type="caution">
    <text evidence="4">The sequence shown here is derived from an EMBL/GenBank/DDBJ whole genome shotgun (WGS) entry which is preliminary data.</text>
</comment>
<keyword evidence="2" id="KW-0012">Acyltransferase</keyword>
<protein>
    <submittedName>
        <fullName evidence="4">GNAT family N-acetyltransferase</fullName>
    </submittedName>
</protein>
<dbReference type="Proteomes" id="UP001600894">
    <property type="component" value="Unassembled WGS sequence"/>
</dbReference>
<dbReference type="PANTHER" id="PTHR10908:SF0">
    <property type="entry name" value="SEROTONIN N-ACETYLTRANSFERASE"/>
    <property type="match status" value="1"/>
</dbReference>
<dbReference type="InterPro" id="IPR051635">
    <property type="entry name" value="SNAT-like"/>
</dbReference>
<evidence type="ECO:0000259" key="3">
    <source>
        <dbReference type="PROSITE" id="PS51186"/>
    </source>
</evidence>
<dbReference type="EMBL" id="BAABXL010000001">
    <property type="protein sequence ID" value="GAA6270017.1"/>
    <property type="molecule type" value="Genomic_DNA"/>
</dbReference>
<dbReference type="PANTHER" id="PTHR10908">
    <property type="entry name" value="SEROTONIN N-ACETYLTRANSFERASE"/>
    <property type="match status" value="1"/>
</dbReference>
<accession>A0ABQ0B153</accession>
<name>A0ABQ0B153_9FIRM</name>
<dbReference type="RefSeq" id="WP_176254372.1">
    <property type="nucleotide sequence ID" value="NZ_BAABXL010000001.1"/>
</dbReference>
<evidence type="ECO:0000313" key="4">
    <source>
        <dbReference type="EMBL" id="GAA6270017.1"/>
    </source>
</evidence>
<keyword evidence="1" id="KW-0808">Transferase</keyword>
<feature type="domain" description="N-acetyltransferase" evidence="3">
    <location>
        <begin position="4"/>
        <end position="162"/>
    </location>
</feature>
<evidence type="ECO:0000256" key="1">
    <source>
        <dbReference type="ARBA" id="ARBA00022679"/>
    </source>
</evidence>
<dbReference type="SUPFAM" id="SSF55729">
    <property type="entry name" value="Acyl-CoA N-acyltransferases (Nat)"/>
    <property type="match status" value="1"/>
</dbReference>
<organism evidence="4 5">
    <name type="scientific">Enterocloster alcoholdehydrogenati</name>
    <dbReference type="NCBI Taxonomy" id="2547410"/>
    <lineage>
        <taxon>Bacteria</taxon>
        <taxon>Bacillati</taxon>
        <taxon>Bacillota</taxon>
        <taxon>Clostridia</taxon>
        <taxon>Lachnospirales</taxon>
        <taxon>Lachnospiraceae</taxon>
        <taxon>Enterocloster</taxon>
    </lineage>
</organism>
<dbReference type="InterPro" id="IPR016181">
    <property type="entry name" value="Acyl_CoA_acyltransferase"/>
</dbReference>
<gene>
    <name evidence="4" type="ORF">F130042H8_30770</name>
</gene>
<dbReference type="InterPro" id="IPR000182">
    <property type="entry name" value="GNAT_dom"/>
</dbReference>
<dbReference type="Pfam" id="PF00583">
    <property type="entry name" value="Acetyltransf_1"/>
    <property type="match status" value="1"/>
</dbReference>
<reference evidence="4 5" key="1">
    <citation type="submission" date="2024-04" db="EMBL/GenBank/DDBJ databases">
        <title>Defined microbial consortia suppress multidrug-resistant proinflammatory Enterobacteriaceae via ecological control.</title>
        <authorList>
            <person name="Furuichi M."/>
            <person name="Kawaguchi T."/>
            <person name="Pust M."/>
            <person name="Yasuma K."/>
            <person name="Plichta D."/>
            <person name="Hasegawa N."/>
            <person name="Ohya T."/>
            <person name="Bhattarai S."/>
            <person name="Sasajima S."/>
            <person name="Aoto Y."/>
            <person name="Tuganbaev T."/>
            <person name="Yaginuma M."/>
            <person name="Ueda M."/>
            <person name="Okahashi N."/>
            <person name="Amafuji K."/>
            <person name="Kiridooshi Y."/>
            <person name="Sugita K."/>
            <person name="Strazar M."/>
            <person name="Skelly A."/>
            <person name="Suda W."/>
            <person name="Hattori M."/>
            <person name="Nakamoto N."/>
            <person name="Caballero S."/>
            <person name="Norman J."/>
            <person name="Olle B."/>
            <person name="Tanoue T."/>
            <person name="Arita M."/>
            <person name="Bucci V."/>
            <person name="Atarashi K."/>
            <person name="Xavier R."/>
            <person name="Honda K."/>
        </authorList>
    </citation>
    <scope>NUCLEOTIDE SEQUENCE [LARGE SCALE GENOMIC DNA]</scope>
    <source>
        <strain evidence="5">f13</strain>
    </source>
</reference>
<dbReference type="Gene3D" id="3.40.630.30">
    <property type="match status" value="1"/>
</dbReference>
<dbReference type="PROSITE" id="PS51186">
    <property type="entry name" value="GNAT"/>
    <property type="match status" value="1"/>
</dbReference>
<evidence type="ECO:0000256" key="2">
    <source>
        <dbReference type="ARBA" id="ARBA00023315"/>
    </source>
</evidence>
<evidence type="ECO:0000313" key="5">
    <source>
        <dbReference type="Proteomes" id="UP001600894"/>
    </source>
</evidence>
<proteinExistence type="predicted"/>